<dbReference type="SUPFAM" id="SSF52129">
    <property type="entry name" value="Caspase-like"/>
    <property type="match status" value="1"/>
</dbReference>
<dbReference type="Proteomes" id="UP001157914">
    <property type="component" value="Unassembled WGS sequence"/>
</dbReference>
<dbReference type="EMBL" id="FXTT01000001">
    <property type="protein sequence ID" value="SMP07807.1"/>
    <property type="molecule type" value="Genomic_DNA"/>
</dbReference>
<protein>
    <submittedName>
        <fullName evidence="3">Uncharacterized protein, contains caspase domain</fullName>
    </submittedName>
</protein>
<organism evidence="3 4">
    <name type="scientific">Roseibium denhamense</name>
    <dbReference type="NCBI Taxonomy" id="76305"/>
    <lineage>
        <taxon>Bacteria</taxon>
        <taxon>Pseudomonadati</taxon>
        <taxon>Pseudomonadota</taxon>
        <taxon>Alphaproteobacteria</taxon>
        <taxon>Hyphomicrobiales</taxon>
        <taxon>Stappiaceae</taxon>
        <taxon>Roseibium</taxon>
    </lineage>
</organism>
<reference evidence="3 4" key="1">
    <citation type="submission" date="2017-05" db="EMBL/GenBank/DDBJ databases">
        <authorList>
            <person name="Varghese N."/>
            <person name="Submissions S."/>
        </authorList>
    </citation>
    <scope>NUCLEOTIDE SEQUENCE [LARGE SCALE GENOMIC DNA]</scope>
    <source>
        <strain evidence="3 4">DSM 15949</strain>
    </source>
</reference>
<dbReference type="PANTHER" id="PTHR22576">
    <property type="entry name" value="MUCOSA ASSOCIATED LYMPHOID TISSUE LYMPHOMA TRANSLOCATION PROTEIN 1/PARACASPASE"/>
    <property type="match status" value="1"/>
</dbReference>
<comment type="caution">
    <text evidence="3">The sequence shown here is derived from an EMBL/GenBank/DDBJ whole genome shotgun (WGS) entry which is preliminary data.</text>
</comment>
<proteinExistence type="predicted"/>
<dbReference type="InterPro" id="IPR029030">
    <property type="entry name" value="Caspase-like_dom_sf"/>
</dbReference>
<gene>
    <name evidence="3" type="ORF">SAMN06265374_0891</name>
</gene>
<feature type="chain" id="PRO_5045777938" evidence="1">
    <location>
        <begin position="25"/>
        <end position="384"/>
    </location>
</feature>
<feature type="domain" description="Caspase family p20" evidence="2">
    <location>
        <begin position="24"/>
        <end position="153"/>
    </location>
</feature>
<keyword evidence="4" id="KW-1185">Reference proteome</keyword>
<dbReference type="InterPro" id="IPR052039">
    <property type="entry name" value="Caspase-related_regulators"/>
</dbReference>
<evidence type="ECO:0000313" key="4">
    <source>
        <dbReference type="Proteomes" id="UP001157914"/>
    </source>
</evidence>
<sequence length="384" mass="40718">MRKFWPCLVFTLAALTVSMQPVFAKKVALIIGNGAYQTIPELRNPANDAELASATFSALGFETETLVDASAQDMLTALEGFQTLSADADVAVIFFAGHGVQADNVNYLLPTDTDAASREAFETSSVTMDAFLEAFHASSNVRLLIVDACRDNPFAQTRSIGNVIGAGERGLARVNHQLDDLVVVYSAQPNQTALDGTGSNSPFMEALSNVLTAQAQVKLSDALIDITNFVRTETASRQLPYIEGTLSVHLELALQSAATVSGAETEAACSGQTETVSLSPGGYQSLTLGPQTRQLVIDDAGTAAVTLCLADGKLQADGRYDQAFTADDAGNRENGGAGYYFETASGDEAHLWIYTDPDTPGAKLEVGVYLDGTEISWVETGWAF</sequence>
<feature type="signal peptide" evidence="1">
    <location>
        <begin position="1"/>
        <end position="24"/>
    </location>
</feature>
<evidence type="ECO:0000256" key="1">
    <source>
        <dbReference type="SAM" id="SignalP"/>
    </source>
</evidence>
<evidence type="ECO:0000259" key="2">
    <source>
        <dbReference type="PROSITE" id="PS50208"/>
    </source>
</evidence>
<dbReference type="InterPro" id="IPR011600">
    <property type="entry name" value="Pept_C14_caspase"/>
</dbReference>
<keyword evidence="1" id="KW-0732">Signal</keyword>
<dbReference type="InterPro" id="IPR001309">
    <property type="entry name" value="Pept_C14_p20"/>
</dbReference>
<dbReference type="Gene3D" id="3.40.50.1460">
    <property type="match status" value="1"/>
</dbReference>
<name>A0ABY1NEN1_9HYPH</name>
<dbReference type="PANTHER" id="PTHR22576:SF37">
    <property type="entry name" value="MUCOSA-ASSOCIATED LYMPHOID TISSUE LYMPHOMA TRANSLOCATION PROTEIN 1"/>
    <property type="match status" value="1"/>
</dbReference>
<evidence type="ECO:0000313" key="3">
    <source>
        <dbReference type="EMBL" id="SMP07807.1"/>
    </source>
</evidence>
<dbReference type="PROSITE" id="PS50208">
    <property type="entry name" value="CASPASE_P20"/>
    <property type="match status" value="1"/>
</dbReference>
<accession>A0ABY1NEN1</accession>
<dbReference type="Pfam" id="PF00656">
    <property type="entry name" value="Peptidase_C14"/>
    <property type="match status" value="1"/>
</dbReference>